<dbReference type="KEGG" id="pter:C2L65_11890"/>
<dbReference type="Proteomes" id="UP000243502">
    <property type="component" value="Chromosome 1"/>
</dbReference>
<gene>
    <name evidence="2" type="ORF">C2L65_11890</name>
</gene>
<evidence type="ECO:0000256" key="1">
    <source>
        <dbReference type="SAM" id="Phobius"/>
    </source>
</evidence>
<organism evidence="2 3">
    <name type="scientific">Paraburkholderia terrae</name>
    <dbReference type="NCBI Taxonomy" id="311230"/>
    <lineage>
        <taxon>Bacteria</taxon>
        <taxon>Pseudomonadati</taxon>
        <taxon>Pseudomonadota</taxon>
        <taxon>Betaproteobacteria</taxon>
        <taxon>Burkholderiales</taxon>
        <taxon>Burkholderiaceae</taxon>
        <taxon>Paraburkholderia</taxon>
    </lineage>
</organism>
<feature type="transmembrane region" description="Helical" evidence="1">
    <location>
        <begin position="20"/>
        <end position="41"/>
    </location>
</feature>
<proteinExistence type="predicted"/>
<accession>A0A2I8EKU7</accession>
<protein>
    <submittedName>
        <fullName evidence="2">Uncharacterized protein</fullName>
    </submittedName>
</protein>
<sequence>MWSAQMKIATNAYRVIVKSVLFILLSVIGVALTVRILVSVLPDQWTSSRSPVTEYSKLPNDNTLEANKDRNAILLSIDRCLGYPSPGSIRQELREVLGVSEPDLSPPSDLKYIEVHPLYIRIASLNDSVFTKRLLTEVNAKTAYIAAQFSLFSTIIIGLLTTILVALSSSEFGKAETARGRAIRLGALVLPAIGTAVAATIAFYDPSGNLARQNQMAAALEQLNTQIALGTWQMDCVKNLSADLSKEKAMVDSWSQRFQEITAGATQAKTPLDVSQRAGLR</sequence>
<feature type="transmembrane region" description="Helical" evidence="1">
    <location>
        <begin position="143"/>
        <end position="170"/>
    </location>
</feature>
<feature type="transmembrane region" description="Helical" evidence="1">
    <location>
        <begin position="182"/>
        <end position="204"/>
    </location>
</feature>
<keyword evidence="1" id="KW-0812">Transmembrane</keyword>
<reference evidence="2 3" key="1">
    <citation type="submission" date="2018-01" db="EMBL/GenBank/DDBJ databases">
        <title>Species boundaries and ecological features among Paraburkholderia terrae DSMZ17804T, P. hospita DSMZ17164T and P. caribensis DSMZ13236T.</title>
        <authorList>
            <person name="Pratama A.A."/>
        </authorList>
    </citation>
    <scope>NUCLEOTIDE SEQUENCE [LARGE SCALE GENOMIC DNA]</scope>
    <source>
        <strain evidence="2 3">DSM 17804</strain>
    </source>
</reference>
<evidence type="ECO:0000313" key="3">
    <source>
        <dbReference type="Proteomes" id="UP000243502"/>
    </source>
</evidence>
<name>A0A2I8EKU7_9BURK</name>
<keyword evidence="1" id="KW-0472">Membrane</keyword>
<dbReference type="EMBL" id="CP026111">
    <property type="protein sequence ID" value="AUT60226.1"/>
    <property type="molecule type" value="Genomic_DNA"/>
</dbReference>
<dbReference type="AlphaFoldDB" id="A0A2I8EKU7"/>
<evidence type="ECO:0000313" key="2">
    <source>
        <dbReference type="EMBL" id="AUT60226.1"/>
    </source>
</evidence>
<keyword evidence="1" id="KW-1133">Transmembrane helix</keyword>